<feature type="non-terminal residue" evidence="2">
    <location>
        <position position="1"/>
    </location>
</feature>
<dbReference type="InterPro" id="IPR013320">
    <property type="entry name" value="ConA-like_dom_sf"/>
</dbReference>
<feature type="region of interest" description="Disordered" evidence="1">
    <location>
        <begin position="98"/>
        <end position="117"/>
    </location>
</feature>
<feature type="compositionally biased region" description="Polar residues" evidence="1">
    <location>
        <begin position="102"/>
        <end position="113"/>
    </location>
</feature>
<evidence type="ECO:0000313" key="2">
    <source>
        <dbReference type="EMBL" id="SVD60158.1"/>
    </source>
</evidence>
<feature type="non-terminal residue" evidence="2">
    <location>
        <position position="276"/>
    </location>
</feature>
<reference evidence="2" key="1">
    <citation type="submission" date="2018-05" db="EMBL/GenBank/DDBJ databases">
        <authorList>
            <person name="Lanie J.A."/>
            <person name="Ng W.-L."/>
            <person name="Kazmierczak K.M."/>
            <person name="Andrzejewski T.M."/>
            <person name="Davidsen T.M."/>
            <person name="Wayne K.J."/>
            <person name="Tettelin H."/>
            <person name="Glass J.I."/>
            <person name="Rusch D."/>
            <person name="Podicherti R."/>
            <person name="Tsui H.-C.T."/>
            <person name="Winkler M.E."/>
        </authorList>
    </citation>
    <scope>NUCLEOTIDE SEQUENCE</scope>
</reference>
<evidence type="ECO:0000256" key="1">
    <source>
        <dbReference type="SAM" id="MobiDB-lite"/>
    </source>
</evidence>
<name>A0A382WPU9_9ZZZZ</name>
<accession>A0A382WPU9</accession>
<dbReference type="Gene3D" id="2.60.120.200">
    <property type="match status" value="1"/>
</dbReference>
<dbReference type="SUPFAM" id="SSF49899">
    <property type="entry name" value="Concanavalin A-like lectins/glucanases"/>
    <property type="match status" value="1"/>
</dbReference>
<sequence>DCNKPIKPNKKPPKDWVNCWKDISGNDAHVKTWNPNPYRPPKKFNPPKWVKNVIGGKPALYFGPGQEDGLIKQLSTSDRWEGDYTLFLLVKQEESDPKKKSSYFSTGNNTDSMQIGHGADDTTKDSIWLWMNDSDDSTRFTNSSQVEFRIYAVRDGDAKRITYTNGKLESSDDIGTSSRFTDYQINLDRTRQIYNGSYIAEVVLYSRNLDDCEFYDVYKYLLDKYGITGEAIPVGASALNSIYQESLDKNEGIPGTPEGDYIRVDGTADSNIGEIN</sequence>
<dbReference type="AlphaFoldDB" id="A0A382WPU9"/>
<feature type="region of interest" description="Disordered" evidence="1">
    <location>
        <begin position="254"/>
        <end position="276"/>
    </location>
</feature>
<organism evidence="2">
    <name type="scientific">marine metagenome</name>
    <dbReference type="NCBI Taxonomy" id="408172"/>
    <lineage>
        <taxon>unclassified sequences</taxon>
        <taxon>metagenomes</taxon>
        <taxon>ecological metagenomes</taxon>
    </lineage>
</organism>
<proteinExistence type="predicted"/>
<protein>
    <submittedName>
        <fullName evidence="2">Uncharacterized protein</fullName>
    </submittedName>
</protein>
<gene>
    <name evidence="2" type="ORF">METZ01_LOCUS413012</name>
</gene>
<dbReference type="EMBL" id="UINC01161143">
    <property type="protein sequence ID" value="SVD60158.1"/>
    <property type="molecule type" value="Genomic_DNA"/>
</dbReference>